<evidence type="ECO:0000256" key="5">
    <source>
        <dbReference type="ARBA" id="ARBA00022741"/>
    </source>
</evidence>
<dbReference type="PANTHER" id="PTHR12561">
    <property type="entry name" value="LIPOATE-PROTEIN LIGASE"/>
    <property type="match status" value="1"/>
</dbReference>
<evidence type="ECO:0000256" key="7">
    <source>
        <dbReference type="ARBA" id="ARBA00048037"/>
    </source>
</evidence>
<evidence type="ECO:0000256" key="3">
    <source>
        <dbReference type="ARBA" id="ARBA00012367"/>
    </source>
</evidence>
<feature type="domain" description="BPL/LPL catalytic" evidence="8">
    <location>
        <begin position="30"/>
        <end position="217"/>
    </location>
</feature>
<comment type="catalytic activity">
    <reaction evidence="7">
        <text>L-lysyl-[lipoyl-carrier protein] + (R)-lipoate + ATP = N(6)-[(R)-lipoyl]-L-lysyl-[lipoyl-carrier protein] + AMP + diphosphate + H(+)</text>
        <dbReference type="Rhea" id="RHEA:49288"/>
        <dbReference type="Rhea" id="RHEA-COMP:10500"/>
        <dbReference type="Rhea" id="RHEA-COMP:10502"/>
        <dbReference type="ChEBI" id="CHEBI:15378"/>
        <dbReference type="ChEBI" id="CHEBI:29969"/>
        <dbReference type="ChEBI" id="CHEBI:30616"/>
        <dbReference type="ChEBI" id="CHEBI:33019"/>
        <dbReference type="ChEBI" id="CHEBI:83088"/>
        <dbReference type="ChEBI" id="CHEBI:83099"/>
        <dbReference type="ChEBI" id="CHEBI:456215"/>
        <dbReference type="EC" id="6.3.1.20"/>
    </reaction>
</comment>
<dbReference type="AlphaFoldDB" id="A0A0H3DNF7"/>
<comment type="pathway">
    <text evidence="2">Protein modification; protein lipoylation via exogenous pathway; protein N(6)-(lipoyl)lysine from lipoate: step 1/2.</text>
</comment>
<evidence type="ECO:0000313" key="10">
    <source>
        <dbReference type="Proteomes" id="UP000007756"/>
    </source>
</evidence>
<dbReference type="PANTHER" id="PTHR12561:SF3">
    <property type="entry name" value="LIPOYLTRANSFERASE 1, MITOCHONDRIAL"/>
    <property type="match status" value="1"/>
</dbReference>
<dbReference type="GO" id="GO:0016979">
    <property type="term" value="F:lipoate-protein ligase activity"/>
    <property type="evidence" value="ECO:0007669"/>
    <property type="project" value="UniProtKB-EC"/>
</dbReference>
<keyword evidence="4 9" id="KW-0436">Ligase</keyword>
<proteinExistence type="predicted"/>
<evidence type="ECO:0000256" key="1">
    <source>
        <dbReference type="ARBA" id="ARBA00005085"/>
    </source>
</evidence>
<dbReference type="PaxDb" id="722438-MPNE_0451"/>
<dbReference type="EMBL" id="CP002077">
    <property type="protein sequence ID" value="ADK86737.1"/>
    <property type="molecule type" value="Genomic_DNA"/>
</dbReference>
<gene>
    <name evidence="9" type="ordered locus">MPNE_0451</name>
</gene>
<evidence type="ECO:0000256" key="6">
    <source>
        <dbReference type="ARBA" id="ARBA00022840"/>
    </source>
</evidence>
<accession>A0A0H3DNF7</accession>
<evidence type="ECO:0000313" key="9">
    <source>
        <dbReference type="EMBL" id="ADK86737.1"/>
    </source>
</evidence>
<dbReference type="PATRIC" id="fig|722438.3.peg.435"/>
<dbReference type="Proteomes" id="UP000007756">
    <property type="component" value="Chromosome"/>
</dbReference>
<organism evidence="9 10">
    <name type="scientific">Mycoplasmoides pneumoniae (strain ATCC 15531 / DSM 23978 / CIP 103766 / NBRC 14401 / NCTC 10119 / FH)</name>
    <name type="common">Mycoplasma pneumoniae</name>
    <dbReference type="NCBI Taxonomy" id="722438"/>
    <lineage>
        <taxon>Bacteria</taxon>
        <taxon>Bacillati</taxon>
        <taxon>Mycoplasmatota</taxon>
        <taxon>Mycoplasmoidales</taxon>
        <taxon>Mycoplasmoidaceae</taxon>
        <taxon>Mycoplasmoides</taxon>
    </lineage>
</organism>
<dbReference type="InterPro" id="IPR045864">
    <property type="entry name" value="aa-tRNA-synth_II/BPL/LPL"/>
</dbReference>
<dbReference type="HOGENOM" id="CLU_022986_0_2_14"/>
<dbReference type="STRING" id="722438.F539_02180"/>
<evidence type="ECO:0000256" key="4">
    <source>
        <dbReference type="ARBA" id="ARBA00022598"/>
    </source>
</evidence>
<dbReference type="NCBIfam" id="TIGR00545">
    <property type="entry name" value="lipoyltrans"/>
    <property type="match status" value="1"/>
</dbReference>
<dbReference type="KEGG" id="mpj:MPNE_0451"/>
<sequence>MKTYILTSPKNIPYFNAALEEWLLTEFKKGEEIKVIYFWQNANTIVVGRNQNTYAEVNLSEVEKDKVNLFRRFSGGGAVFHDMGNICFSIILPKAKKEMENAYEETTRNVVKFLNSVGVPAQFHGRNDLEIEGKKFSGLAEYLSKDRVLVHGTLLFDTDFTKLAKYLNVDKTKMVSKGIESVQKRVVNVKEYLPNLSTPTFLEKMVQFFTETEHAETIHLDESSIKMVEKRAQEHFQSWDWNFGKTADYNFKNKKRFEGAGIFECNVQVDQGKVVDIEFYGDFLSVIDITPVTQQLVGQKYDYQIFAKILGNIDNFKEYFGTLTPQQMLEVIFDNKKDE</sequence>
<dbReference type="GO" id="GO:0005737">
    <property type="term" value="C:cytoplasm"/>
    <property type="evidence" value="ECO:0007669"/>
    <property type="project" value="TreeGrafter"/>
</dbReference>
<reference evidence="9 10" key="1">
    <citation type="journal article" date="2010" name="Appl. Environ. Microbiol.">
        <title>Targeted chromosomal knockouts in Mycoplasma pneumoniae.</title>
        <authorList>
            <person name="Krishnakumar R."/>
            <person name="Assad-Garcia N."/>
            <person name="Benders G.A."/>
            <person name="Phan Q."/>
            <person name="Montague M.G."/>
            <person name="Glass J.I."/>
        </authorList>
    </citation>
    <scope>NUCLEOTIDE SEQUENCE [LARGE SCALE GENOMIC DNA]</scope>
    <source>
        <strain evidence="10">ATCC 15531 / DSM 22911 / NBRC 14401 / NCTC 10119 / FH</strain>
    </source>
</reference>
<dbReference type="RefSeq" id="WP_014574963.1">
    <property type="nucleotide sequence ID" value="NZ_CP010546.1"/>
</dbReference>
<dbReference type="Gene3D" id="3.30.930.10">
    <property type="entry name" value="Bira Bifunctional Protein, Domain 2"/>
    <property type="match status" value="1"/>
</dbReference>
<comment type="pathway">
    <text evidence="1">Protein modification; protein lipoylation via exogenous pathway; protein N(6)-(lipoyl)lysine from lipoate: step 2/2.</text>
</comment>
<dbReference type="GO" id="GO:0009249">
    <property type="term" value="P:protein lipoylation"/>
    <property type="evidence" value="ECO:0007669"/>
    <property type="project" value="InterPro"/>
</dbReference>
<dbReference type="InterPro" id="IPR004143">
    <property type="entry name" value="BPL_LPL_catalytic"/>
</dbReference>
<evidence type="ECO:0000256" key="2">
    <source>
        <dbReference type="ARBA" id="ARBA00005124"/>
    </source>
</evidence>
<dbReference type="InterPro" id="IPR004562">
    <property type="entry name" value="LipoylTrfase_LipoateP_Ligase"/>
</dbReference>
<dbReference type="GO" id="GO:0017118">
    <property type="term" value="F:lipoyltransferase activity"/>
    <property type="evidence" value="ECO:0007669"/>
    <property type="project" value="TreeGrafter"/>
</dbReference>
<dbReference type="Pfam" id="PF21948">
    <property type="entry name" value="LplA-B_cat"/>
    <property type="match status" value="1"/>
</dbReference>
<dbReference type="UniPathway" id="UPA00537">
    <property type="reaction ID" value="UER00594"/>
</dbReference>
<evidence type="ECO:0000259" key="8">
    <source>
        <dbReference type="PROSITE" id="PS51733"/>
    </source>
</evidence>
<protein>
    <recommendedName>
        <fullName evidence="3">lipoate--protein ligase</fullName>
        <ecNumber evidence="3">6.3.1.20</ecNumber>
    </recommendedName>
</protein>
<dbReference type="SUPFAM" id="SSF82649">
    <property type="entry name" value="SufE/NifU"/>
    <property type="match status" value="1"/>
</dbReference>
<dbReference type="SUPFAM" id="SSF55681">
    <property type="entry name" value="Class II aaRS and biotin synthetases"/>
    <property type="match status" value="1"/>
</dbReference>
<dbReference type="Gene3D" id="3.30.390.50">
    <property type="entry name" value="CO dehydrogenase flavoprotein, C-terminal domain"/>
    <property type="match status" value="1"/>
</dbReference>
<keyword evidence="9" id="KW-0808">Transferase</keyword>
<dbReference type="PROSITE" id="PS51733">
    <property type="entry name" value="BPL_LPL_CATALYTIC"/>
    <property type="match status" value="1"/>
</dbReference>
<dbReference type="GO" id="GO:0005524">
    <property type="term" value="F:ATP binding"/>
    <property type="evidence" value="ECO:0007669"/>
    <property type="project" value="UniProtKB-KW"/>
</dbReference>
<keyword evidence="5" id="KW-0547">Nucleotide-binding</keyword>
<dbReference type="eggNOG" id="COG0095">
    <property type="taxonomic scope" value="Bacteria"/>
</dbReference>
<dbReference type="Pfam" id="PF10437">
    <property type="entry name" value="Lip_prot_lig_C"/>
    <property type="match status" value="1"/>
</dbReference>
<name>A0A0H3DNF7_MYCPB</name>
<dbReference type="EC" id="6.3.1.20" evidence="3"/>
<dbReference type="GeneID" id="66608952"/>
<dbReference type="CDD" id="cd16443">
    <property type="entry name" value="LplA"/>
    <property type="match status" value="1"/>
</dbReference>
<keyword evidence="6" id="KW-0067">ATP-binding</keyword>
<dbReference type="InterPro" id="IPR019491">
    <property type="entry name" value="Lipoate_protein_ligase_C"/>
</dbReference>